<dbReference type="GO" id="GO:0005667">
    <property type="term" value="C:transcription regulator complex"/>
    <property type="evidence" value="ECO:0007669"/>
    <property type="project" value="TreeGrafter"/>
</dbReference>
<dbReference type="GO" id="GO:0035331">
    <property type="term" value="P:negative regulation of hippo signaling"/>
    <property type="evidence" value="ECO:0007669"/>
    <property type="project" value="TreeGrafter"/>
</dbReference>
<keyword evidence="3 6" id="KW-0479">Metal-binding</keyword>
<gene>
    <name evidence="9" type="ORF">E1301_Tti020252</name>
</gene>
<dbReference type="SMART" id="SM00132">
    <property type="entry name" value="LIM"/>
    <property type="match status" value="2"/>
</dbReference>
<evidence type="ECO:0000313" key="10">
    <source>
        <dbReference type="Proteomes" id="UP000324632"/>
    </source>
</evidence>
<evidence type="ECO:0000256" key="1">
    <source>
        <dbReference type="ARBA" id="ARBA00015501"/>
    </source>
</evidence>
<dbReference type="GO" id="GO:0007010">
    <property type="term" value="P:cytoskeleton organization"/>
    <property type="evidence" value="ECO:0007669"/>
    <property type="project" value="TreeGrafter"/>
</dbReference>
<evidence type="ECO:0000256" key="3">
    <source>
        <dbReference type="ARBA" id="ARBA00022723"/>
    </source>
</evidence>
<dbReference type="InterPro" id="IPR047172">
    <property type="entry name" value="Ajuba-like"/>
</dbReference>
<accession>A0A5A9NKI1</accession>
<proteinExistence type="predicted"/>
<keyword evidence="4 6" id="KW-0862">Zinc</keyword>
<protein>
    <recommendedName>
        <fullName evidence="1">LIM domain-containing protein 1</fullName>
    </recommendedName>
</protein>
<dbReference type="InterPro" id="IPR001781">
    <property type="entry name" value="Znf_LIM"/>
</dbReference>
<keyword evidence="5 6" id="KW-0440">LIM domain</keyword>
<dbReference type="PANTHER" id="PTHR24219:SF3">
    <property type="entry name" value="LIM DOMAIN-CONTAINING PROTEIN 1"/>
    <property type="match status" value="1"/>
</dbReference>
<comment type="caution">
    <text evidence="9">The sequence shown here is derived from an EMBL/GenBank/DDBJ whole genome shotgun (WGS) entry which is preliminary data.</text>
</comment>
<evidence type="ECO:0000256" key="7">
    <source>
        <dbReference type="SAM" id="MobiDB-lite"/>
    </source>
</evidence>
<dbReference type="PANTHER" id="PTHR24219">
    <property type="entry name" value="LIM DOMAIN-CONTAINING PROTEIN JUB"/>
    <property type="match status" value="1"/>
</dbReference>
<dbReference type="GO" id="GO:0001666">
    <property type="term" value="P:response to hypoxia"/>
    <property type="evidence" value="ECO:0007669"/>
    <property type="project" value="TreeGrafter"/>
</dbReference>
<feature type="region of interest" description="Disordered" evidence="7">
    <location>
        <begin position="1"/>
        <end position="22"/>
    </location>
</feature>
<feature type="domain" description="LIM zinc-binding" evidence="8">
    <location>
        <begin position="47"/>
        <end position="108"/>
    </location>
</feature>
<dbReference type="GO" id="GO:0046872">
    <property type="term" value="F:metal ion binding"/>
    <property type="evidence" value="ECO:0007669"/>
    <property type="project" value="UniProtKB-KW"/>
</dbReference>
<evidence type="ECO:0000256" key="4">
    <source>
        <dbReference type="ARBA" id="ARBA00022833"/>
    </source>
</evidence>
<dbReference type="GO" id="GO:0005912">
    <property type="term" value="C:adherens junction"/>
    <property type="evidence" value="ECO:0007669"/>
    <property type="project" value="TreeGrafter"/>
</dbReference>
<dbReference type="GO" id="GO:0005634">
    <property type="term" value="C:nucleus"/>
    <property type="evidence" value="ECO:0007669"/>
    <property type="project" value="TreeGrafter"/>
</dbReference>
<evidence type="ECO:0000313" key="9">
    <source>
        <dbReference type="EMBL" id="KAA0709928.1"/>
    </source>
</evidence>
<evidence type="ECO:0000256" key="2">
    <source>
        <dbReference type="ARBA" id="ARBA00022491"/>
    </source>
</evidence>
<dbReference type="SUPFAM" id="SSF57716">
    <property type="entry name" value="Glucocorticoid receptor-like (DNA-binding domain)"/>
    <property type="match status" value="3"/>
</dbReference>
<evidence type="ECO:0000259" key="8">
    <source>
        <dbReference type="PROSITE" id="PS50023"/>
    </source>
</evidence>
<evidence type="ECO:0000256" key="5">
    <source>
        <dbReference type="ARBA" id="ARBA00023038"/>
    </source>
</evidence>
<feature type="compositionally biased region" description="Polar residues" evidence="7">
    <location>
        <begin position="13"/>
        <end position="22"/>
    </location>
</feature>
<feature type="domain" description="LIM zinc-binding" evidence="8">
    <location>
        <begin position="112"/>
        <end position="172"/>
    </location>
</feature>
<dbReference type="PROSITE" id="PS00478">
    <property type="entry name" value="LIM_DOMAIN_1"/>
    <property type="match status" value="2"/>
</dbReference>
<dbReference type="AlphaFoldDB" id="A0A5A9NKI1"/>
<sequence>MNEKRRRHRWSESADSSPFCDQTTQRMDRNTVCSAEAHGHDVNEMMGSCVKCTGAVHSSDQACEAMGQIFHTKCFTCSFCNKQLKGKPFYYFSGSVFCEEDYLYSSVKQSAEVCTSCGYLISDTVIQALGKSFHPDCFHCVICKEKLEGQPFNVDTQQKIYCVKDYRRLVAQICEACGLLILPIEGSNEIVRLVSMGKNYHVACYEDKSSI</sequence>
<keyword evidence="2" id="KW-0678">Repressor</keyword>
<keyword evidence="10" id="KW-1185">Reference proteome</keyword>
<dbReference type="GO" id="GO:0000932">
    <property type="term" value="C:P-body"/>
    <property type="evidence" value="ECO:0007669"/>
    <property type="project" value="TreeGrafter"/>
</dbReference>
<organism evidence="9 10">
    <name type="scientific">Triplophysa tibetana</name>
    <dbReference type="NCBI Taxonomy" id="1572043"/>
    <lineage>
        <taxon>Eukaryota</taxon>
        <taxon>Metazoa</taxon>
        <taxon>Chordata</taxon>
        <taxon>Craniata</taxon>
        <taxon>Vertebrata</taxon>
        <taxon>Euteleostomi</taxon>
        <taxon>Actinopterygii</taxon>
        <taxon>Neopterygii</taxon>
        <taxon>Teleostei</taxon>
        <taxon>Ostariophysi</taxon>
        <taxon>Cypriniformes</taxon>
        <taxon>Nemacheilidae</taxon>
        <taxon>Triplophysa</taxon>
    </lineage>
</organism>
<dbReference type="EMBL" id="SOYY01000016">
    <property type="protein sequence ID" value="KAA0709928.1"/>
    <property type="molecule type" value="Genomic_DNA"/>
</dbReference>
<reference evidence="9 10" key="1">
    <citation type="journal article" date="2019" name="Mol. Ecol. Resour.">
        <title>Chromosome-level genome assembly of Triplophysa tibetana, a fish adapted to the harsh high-altitude environment of the Tibetan Plateau.</title>
        <authorList>
            <person name="Yang X."/>
            <person name="Liu H."/>
            <person name="Ma Z."/>
            <person name="Zou Y."/>
            <person name="Zou M."/>
            <person name="Mao Y."/>
            <person name="Li X."/>
            <person name="Wang H."/>
            <person name="Chen T."/>
            <person name="Wang W."/>
            <person name="Yang R."/>
        </authorList>
    </citation>
    <scope>NUCLEOTIDE SEQUENCE [LARGE SCALE GENOMIC DNA]</scope>
    <source>
        <strain evidence="9">TTIB1903HZAU</strain>
        <tissue evidence="9">Muscle</tissue>
    </source>
</reference>
<dbReference type="Gene3D" id="2.10.110.10">
    <property type="entry name" value="Cysteine Rich Protein"/>
    <property type="match status" value="2"/>
</dbReference>
<dbReference type="Pfam" id="PF00412">
    <property type="entry name" value="LIM"/>
    <property type="match status" value="2"/>
</dbReference>
<dbReference type="GO" id="GO:0003714">
    <property type="term" value="F:transcription corepressor activity"/>
    <property type="evidence" value="ECO:0007669"/>
    <property type="project" value="TreeGrafter"/>
</dbReference>
<dbReference type="PROSITE" id="PS50023">
    <property type="entry name" value="LIM_DOMAIN_2"/>
    <property type="match status" value="2"/>
</dbReference>
<evidence type="ECO:0000256" key="6">
    <source>
        <dbReference type="PROSITE-ProRule" id="PRU00125"/>
    </source>
</evidence>
<name>A0A5A9NKI1_9TELE</name>
<dbReference type="Proteomes" id="UP000324632">
    <property type="component" value="Chromosome 16"/>
</dbReference>